<name>A0A2B7X294_9EURO</name>
<feature type="coiled-coil region" evidence="1">
    <location>
        <begin position="442"/>
        <end position="699"/>
    </location>
</feature>
<feature type="compositionally biased region" description="Polar residues" evidence="2">
    <location>
        <begin position="94"/>
        <end position="104"/>
    </location>
</feature>
<feature type="region of interest" description="Disordered" evidence="2">
    <location>
        <begin position="1"/>
        <end position="128"/>
    </location>
</feature>
<feature type="compositionally biased region" description="Polar residues" evidence="2">
    <location>
        <begin position="36"/>
        <end position="49"/>
    </location>
</feature>
<dbReference type="OrthoDB" id="3532430at2759"/>
<feature type="region of interest" description="Disordered" evidence="2">
    <location>
        <begin position="332"/>
        <end position="359"/>
    </location>
</feature>
<evidence type="ECO:0000256" key="1">
    <source>
        <dbReference type="SAM" id="Coils"/>
    </source>
</evidence>
<dbReference type="PANTHER" id="PTHR23159:SF60">
    <property type="entry name" value="SPINDLE ASSEMBLY ABNORMAL PROTEIN 4"/>
    <property type="match status" value="1"/>
</dbReference>
<protein>
    <submittedName>
        <fullName evidence="3">Uncharacterized protein</fullName>
    </submittedName>
</protein>
<feature type="compositionally biased region" description="Basic residues" evidence="2">
    <location>
        <begin position="51"/>
        <end position="61"/>
    </location>
</feature>
<keyword evidence="4" id="KW-1185">Reference proteome</keyword>
<feature type="coiled-coil region" evidence="1">
    <location>
        <begin position="166"/>
        <end position="239"/>
    </location>
</feature>
<proteinExistence type="predicted"/>
<feature type="region of interest" description="Disordered" evidence="2">
    <location>
        <begin position="705"/>
        <end position="803"/>
    </location>
</feature>
<feature type="compositionally biased region" description="Polar residues" evidence="2">
    <location>
        <begin position="18"/>
        <end position="27"/>
    </location>
</feature>
<evidence type="ECO:0000313" key="4">
    <source>
        <dbReference type="Proteomes" id="UP000223968"/>
    </source>
</evidence>
<accession>A0A2B7X294</accession>
<dbReference type="Proteomes" id="UP000223968">
    <property type="component" value="Unassembled WGS sequence"/>
</dbReference>
<comment type="caution">
    <text evidence="3">The sequence shown here is derived from an EMBL/GenBank/DDBJ whole genome shotgun (WGS) entry which is preliminary data.</text>
</comment>
<keyword evidence="1" id="KW-0175">Coiled coil</keyword>
<feature type="compositionally biased region" description="Polar residues" evidence="2">
    <location>
        <begin position="74"/>
        <end position="85"/>
    </location>
</feature>
<evidence type="ECO:0000256" key="2">
    <source>
        <dbReference type="SAM" id="MobiDB-lite"/>
    </source>
</evidence>
<feature type="compositionally biased region" description="Basic and acidic residues" evidence="2">
    <location>
        <begin position="115"/>
        <end position="128"/>
    </location>
</feature>
<dbReference type="STRING" id="1447875.A0A2B7X294"/>
<feature type="compositionally biased region" description="Basic and acidic residues" evidence="2">
    <location>
        <begin position="791"/>
        <end position="803"/>
    </location>
</feature>
<dbReference type="PANTHER" id="PTHR23159">
    <property type="entry name" value="CENTROSOMAL PROTEIN 2"/>
    <property type="match status" value="1"/>
</dbReference>
<reference evidence="3 4" key="1">
    <citation type="submission" date="2017-10" db="EMBL/GenBank/DDBJ databases">
        <title>Comparative genomics in systemic dimorphic fungi from Ajellomycetaceae.</title>
        <authorList>
            <person name="Munoz J.F."/>
            <person name="Mcewen J.G."/>
            <person name="Clay O.K."/>
            <person name="Cuomo C.A."/>
        </authorList>
    </citation>
    <scope>NUCLEOTIDE SEQUENCE [LARGE SCALE GENOMIC DNA]</scope>
    <source>
        <strain evidence="3 4">UAMH5409</strain>
    </source>
</reference>
<dbReference type="AlphaFoldDB" id="A0A2B7X294"/>
<feature type="coiled-coil region" evidence="1">
    <location>
        <begin position="299"/>
        <end position="326"/>
    </location>
</feature>
<dbReference type="Gene3D" id="1.10.287.1490">
    <property type="match status" value="1"/>
</dbReference>
<sequence>MAARNKRTANELDDISYTPVSEQSSSIQRERGASTRYISSSCPSLTEPRTPSRRMKVAKKVRFSDPGPPVERLSGNTEGSLSTGLTPAIKRTRIISQDSPSSKESSAKKTRRRRSEPIPRSDNDGVKYELPELPNEAQTFQFLSCSAILDSRTRRRIARFGLSEEMNHINERKREKEKEESAKEEELARLRQELSALKDVKVEAQGDSVPRTPERVRELALARQRIEDLEALLRGYEESARSGGPSGNLDEDEDMIFVGDDITTMDSDMLTTSSSPIASRRTPNHLCTSDASTQVTLLDREQQAENNSLNARLHNMRQEKRALFKEWRSLVGPTEAGTSGGAQTGSDSNRSASPPPNFLPQVVTTLRKAISRESRALKTLENVAKDLSGHGFDGTSASEILSNMGLRFREARIELERAVPGETANGNLSNWKEIIDALIGRINTLVQDLASTQEQVAGCENREAALRNQFNKTLHRLEQANKNNKGLEEASDSMAGDLMHIRMKMQKLEQEIGVLETDKGRLNNAIERYRADLKILEDLNMKLEDDTIASMQKIDELESANQALHEENGRSKQQISDLNKDLLNQQSIREEMQKLLDQRSAELLSLESKIQHLQSEHEQAMASQSHSHAKQLGAINVRVSLLTNALNEAQSEVKTLRVDKARLQSRLNSLQQLFSRETIHAARERASATARELMEWEQEMSALYGGGAVDSPRNQQNSERDNARYGSNTDAGSGSNSNGSKNRDGFAPIGSEPITPSCDRFVNVEVQRGKKRRRRPDSGIEILEEEDEDGEHGFQDSGLADRS</sequence>
<evidence type="ECO:0000313" key="3">
    <source>
        <dbReference type="EMBL" id="PGH03045.1"/>
    </source>
</evidence>
<gene>
    <name evidence="3" type="ORF">AJ79_07478</name>
</gene>
<organism evidence="3 4">
    <name type="scientific">Helicocarpus griseus UAMH5409</name>
    <dbReference type="NCBI Taxonomy" id="1447875"/>
    <lineage>
        <taxon>Eukaryota</taxon>
        <taxon>Fungi</taxon>
        <taxon>Dikarya</taxon>
        <taxon>Ascomycota</taxon>
        <taxon>Pezizomycotina</taxon>
        <taxon>Eurotiomycetes</taxon>
        <taxon>Eurotiomycetidae</taxon>
        <taxon>Onygenales</taxon>
        <taxon>Ajellomycetaceae</taxon>
        <taxon>Helicocarpus</taxon>
    </lineage>
</organism>
<dbReference type="EMBL" id="PDNB01000152">
    <property type="protein sequence ID" value="PGH03045.1"/>
    <property type="molecule type" value="Genomic_DNA"/>
</dbReference>
<feature type="compositionally biased region" description="Low complexity" evidence="2">
    <location>
        <begin position="726"/>
        <end position="740"/>
    </location>
</feature>